<evidence type="ECO:0000313" key="2">
    <source>
        <dbReference type="EMBL" id="GGX48580.1"/>
    </source>
</evidence>
<organism evidence="2 3">
    <name type="scientific">Saccharospirillum salsuginis</name>
    <dbReference type="NCBI Taxonomy" id="418750"/>
    <lineage>
        <taxon>Bacteria</taxon>
        <taxon>Pseudomonadati</taxon>
        <taxon>Pseudomonadota</taxon>
        <taxon>Gammaproteobacteria</taxon>
        <taxon>Oceanospirillales</taxon>
        <taxon>Saccharospirillaceae</taxon>
        <taxon>Saccharospirillum</taxon>
    </lineage>
</organism>
<dbReference type="EMBL" id="BMXR01000003">
    <property type="protein sequence ID" value="GGX48580.1"/>
    <property type="molecule type" value="Genomic_DNA"/>
</dbReference>
<reference evidence="2" key="1">
    <citation type="journal article" date="2014" name="Int. J. Syst. Evol. Microbiol.">
        <title>Complete genome sequence of Corynebacterium casei LMG S-19264T (=DSM 44701T), isolated from a smear-ripened cheese.</title>
        <authorList>
            <consortium name="US DOE Joint Genome Institute (JGI-PGF)"/>
            <person name="Walter F."/>
            <person name="Albersmeier A."/>
            <person name="Kalinowski J."/>
            <person name="Ruckert C."/>
        </authorList>
    </citation>
    <scope>NUCLEOTIDE SEQUENCE</scope>
    <source>
        <strain evidence="2">KCTC 22169</strain>
    </source>
</reference>
<evidence type="ECO:0000313" key="3">
    <source>
        <dbReference type="Proteomes" id="UP000626148"/>
    </source>
</evidence>
<evidence type="ECO:0000256" key="1">
    <source>
        <dbReference type="SAM" id="SignalP"/>
    </source>
</evidence>
<sequence>MSVRTLALILALLLAAGVQAESSAGHDMHDVGGHAGHQPASVARMVPTEPGQSAFATIQEIVGLLEADPETDWNRVDIERLRQHLIDMNNVTVAAHVDSERVDGGIRFRVTGDAPGVTDSIQRMVSSHLRSVGESTGDRYDLDATDEGVVLTLMTSDERREQRWAALGFIGWLSSGMHHQSHHLALARGQSPH</sequence>
<dbReference type="Proteomes" id="UP000626148">
    <property type="component" value="Unassembled WGS sequence"/>
</dbReference>
<name>A0A918N7T2_9GAMM</name>
<feature type="signal peptide" evidence="1">
    <location>
        <begin position="1"/>
        <end position="20"/>
    </location>
</feature>
<keyword evidence="3" id="KW-1185">Reference proteome</keyword>
<proteinExistence type="predicted"/>
<comment type="caution">
    <text evidence="2">The sequence shown here is derived from an EMBL/GenBank/DDBJ whole genome shotgun (WGS) entry which is preliminary data.</text>
</comment>
<dbReference type="RefSeq" id="WP_189607877.1">
    <property type="nucleotide sequence ID" value="NZ_BMXR01000003.1"/>
</dbReference>
<feature type="chain" id="PRO_5037160487" evidence="1">
    <location>
        <begin position="21"/>
        <end position="193"/>
    </location>
</feature>
<protein>
    <submittedName>
        <fullName evidence="2">Uncharacterized protein</fullName>
    </submittedName>
</protein>
<keyword evidence="1" id="KW-0732">Signal</keyword>
<gene>
    <name evidence="2" type="ORF">GCM10007392_14540</name>
</gene>
<accession>A0A918N7T2</accession>
<dbReference type="AlphaFoldDB" id="A0A918N7T2"/>
<reference evidence="2" key="2">
    <citation type="submission" date="2020-09" db="EMBL/GenBank/DDBJ databases">
        <authorList>
            <person name="Sun Q."/>
            <person name="Kim S."/>
        </authorList>
    </citation>
    <scope>NUCLEOTIDE SEQUENCE</scope>
    <source>
        <strain evidence="2">KCTC 22169</strain>
    </source>
</reference>